<comment type="caution">
    <text evidence="1">The sequence shown here is derived from an EMBL/GenBank/DDBJ whole genome shotgun (WGS) entry which is preliminary data.</text>
</comment>
<gene>
    <name evidence="1" type="ORF">J2W83_000234</name>
</gene>
<reference evidence="1" key="1">
    <citation type="submission" date="2023-07" db="EMBL/GenBank/DDBJ databases">
        <title>Sorghum-associated microbial communities from plants grown in Nebraska, USA.</title>
        <authorList>
            <person name="Schachtman D."/>
        </authorList>
    </citation>
    <scope>NUCLEOTIDE SEQUENCE</scope>
    <source>
        <strain evidence="1">BE56</strain>
    </source>
</reference>
<accession>A0ACC6JWT7</accession>
<proteinExistence type="predicted"/>
<evidence type="ECO:0000313" key="1">
    <source>
        <dbReference type="EMBL" id="MDR6710645.1"/>
    </source>
</evidence>
<organism evidence="1 2">
    <name type="scientific">Pseudomonas hunanensis</name>
    <dbReference type="NCBI Taxonomy" id="1247546"/>
    <lineage>
        <taxon>Bacteria</taxon>
        <taxon>Pseudomonadati</taxon>
        <taxon>Pseudomonadota</taxon>
        <taxon>Gammaproteobacteria</taxon>
        <taxon>Pseudomonadales</taxon>
        <taxon>Pseudomonadaceae</taxon>
        <taxon>Pseudomonas</taxon>
    </lineage>
</organism>
<protein>
    <submittedName>
        <fullName evidence="1">Uncharacterized protein</fullName>
    </submittedName>
</protein>
<keyword evidence="2" id="KW-1185">Reference proteome</keyword>
<sequence>MFALMTVFELNQRRILRGFSPVAPKESWVGNRHAFELRHLVAGSVEFGLYDLDQLRIPTPVSTQGSLTVVQPFEPWFASSVAFGFDATIVHGQPPRIWTPLVAPGAELLESTRLPVAPALPDTLPGPPPDPVGPRVEILPGANPGETGAIIPGFGGGGDLPEPGLVNNEPAENTETGTYADLERRSIRDDMDVDHIPAQGAIKLWVNNILPDLSPCQLRALLRQAPADVIPTEVHRKHSETYQVGAC</sequence>
<dbReference type="Proteomes" id="UP001259587">
    <property type="component" value="Unassembled WGS sequence"/>
</dbReference>
<evidence type="ECO:0000313" key="2">
    <source>
        <dbReference type="Proteomes" id="UP001259587"/>
    </source>
</evidence>
<name>A0ACC6JWT7_9PSED</name>
<dbReference type="EMBL" id="JAVDTH010000001">
    <property type="protein sequence ID" value="MDR6710645.1"/>
    <property type="molecule type" value="Genomic_DNA"/>
</dbReference>